<evidence type="ECO:0000313" key="1">
    <source>
        <dbReference type="EMBL" id="RID84106.1"/>
    </source>
</evidence>
<evidence type="ECO:0000313" key="2">
    <source>
        <dbReference type="Proteomes" id="UP000266016"/>
    </source>
</evidence>
<proteinExistence type="predicted"/>
<accession>A0A398B8T1</accession>
<dbReference type="EMBL" id="QWVS01000028">
    <property type="protein sequence ID" value="RID84106.1"/>
    <property type="molecule type" value="Genomic_DNA"/>
</dbReference>
<dbReference type="RefSeq" id="WP_119117958.1">
    <property type="nucleotide sequence ID" value="NZ_QWVS01000028.1"/>
</dbReference>
<keyword evidence="2" id="KW-1185">Reference proteome</keyword>
<evidence type="ECO:0008006" key="3">
    <source>
        <dbReference type="Google" id="ProtNLM"/>
    </source>
</evidence>
<protein>
    <recommendedName>
        <fullName evidence="3">ParB/Sulfiredoxin domain-containing protein</fullName>
    </recommendedName>
</protein>
<reference evidence="1 2" key="1">
    <citation type="submission" date="2018-08" db="EMBL/GenBank/DDBJ databases">
        <title>Bacillus jemisoniae sp. nov., Bacillus chryseoplanitiae sp. nov., Bacillus resnikiae sp. nov., and Bacillus frankliniae sp. nov., isolated from Viking spacecraft and associated surfaces.</title>
        <authorList>
            <person name="Seuylemezian A."/>
            <person name="Vaishampayan P."/>
        </authorList>
    </citation>
    <scope>NUCLEOTIDE SEQUENCE [LARGE SCALE GENOMIC DNA]</scope>
    <source>
        <strain evidence="1 2">MA001</strain>
    </source>
</reference>
<dbReference type="Gene3D" id="3.90.1530.10">
    <property type="entry name" value="Conserved hypothetical protein from pyrococcus furiosus pfu- 392566-001, ParB domain"/>
    <property type="match status" value="1"/>
</dbReference>
<gene>
    <name evidence="1" type="ORF">D1953_14790</name>
</gene>
<sequence length="158" mass="18795">MKFTIEYIPLSKIKPGLSLKITEHMKKLQRLMWDCMFNLLVVKKNRKDDSYIIVSGQDRFESLKKHTKNTYAPCIVDKSDSTGMISWFYRLRNKQPLDDFPLVPTSWLIVRSFLKQEPRFKNLSRSEQIRVLRIAARYKKTVIYTMKTTVDDILRSNE</sequence>
<name>A0A398B8T1_9BACI</name>
<dbReference type="Proteomes" id="UP000266016">
    <property type="component" value="Unassembled WGS sequence"/>
</dbReference>
<dbReference type="AlphaFoldDB" id="A0A398B8T1"/>
<organism evidence="1 2">
    <name type="scientific">Peribacillus asahii</name>
    <dbReference type="NCBI Taxonomy" id="228899"/>
    <lineage>
        <taxon>Bacteria</taxon>
        <taxon>Bacillati</taxon>
        <taxon>Bacillota</taxon>
        <taxon>Bacilli</taxon>
        <taxon>Bacillales</taxon>
        <taxon>Bacillaceae</taxon>
        <taxon>Peribacillus</taxon>
    </lineage>
</organism>
<comment type="caution">
    <text evidence="1">The sequence shown here is derived from an EMBL/GenBank/DDBJ whole genome shotgun (WGS) entry which is preliminary data.</text>
</comment>
<dbReference type="InterPro" id="IPR036086">
    <property type="entry name" value="ParB/Sulfiredoxin_sf"/>
</dbReference>
<dbReference type="SUPFAM" id="SSF110849">
    <property type="entry name" value="ParB/Sulfiredoxin"/>
    <property type="match status" value="1"/>
</dbReference>